<dbReference type="EMBL" id="LKCN02000014">
    <property type="protein sequence ID" value="RCI09737.1"/>
    <property type="molecule type" value="Genomic_DNA"/>
</dbReference>
<evidence type="ECO:0000313" key="3">
    <source>
        <dbReference type="Proteomes" id="UP000253664"/>
    </source>
</evidence>
<dbReference type="Proteomes" id="UP000253664">
    <property type="component" value="Unassembled WGS sequence"/>
</dbReference>
<accession>A0A367L5P0</accession>
<protein>
    <submittedName>
        <fullName evidence="2">Uncharacterized protein</fullName>
    </submittedName>
</protein>
<sequence length="399" mass="44115">MYSQQARASSLEEGLRNRGREGVTVSEDEEDEGTRRRHRESRRRKEAIHAFLARLESRVMRAFLSFRRYGAVSRLAAGSGRWRAGTRDLATDGAASRLISQISFQCTAGKLDPDYNADAQQEIGSVPGTVARAAAGDKLKVASTFAGAPRSLAQPTSSQLACTLYGIAGATPCSRYLLRLAHAPGPPSLDLSLSLALSFSPLFALSLFHFFFPPLSLLSIGTKLHSAAIDHSQLLHARAPSLPPNKARKQKQQRKKIRLRSFFLLEPSAPYYHYYDCHYHPVLLAVSGKGPTLPTSIHSNRHQQKKRKENGPASIAALNTSKVIKPNTYTSLIRTSGIIHTAWCPLCAIARRLSHPSLSPSLCHTFSFHHHHHHHHHHLFLTSISTHLFRLDSASRACT</sequence>
<evidence type="ECO:0000313" key="2">
    <source>
        <dbReference type="EMBL" id="RCI09737.1"/>
    </source>
</evidence>
<evidence type="ECO:0000256" key="1">
    <source>
        <dbReference type="SAM" id="MobiDB-lite"/>
    </source>
</evidence>
<dbReference type="AlphaFoldDB" id="A0A367L5P0"/>
<keyword evidence="3" id="KW-1185">Reference proteome</keyword>
<comment type="caution">
    <text evidence="2">The sequence shown here is derived from an EMBL/GenBank/DDBJ whole genome shotgun (WGS) entry which is preliminary data.</text>
</comment>
<proteinExistence type="predicted"/>
<reference evidence="2 3" key="1">
    <citation type="journal article" date="2015" name="BMC Genomics">
        <title>Insights from the genome of Ophiocordyceps polyrhachis-furcata to pathogenicity and host specificity in insect fungi.</title>
        <authorList>
            <person name="Wichadakul D."/>
            <person name="Kobmoo N."/>
            <person name="Ingsriswang S."/>
            <person name="Tangphatsornruang S."/>
            <person name="Chantasingh D."/>
            <person name="Luangsa-ard J.J."/>
            <person name="Eurwilaichitr L."/>
        </authorList>
    </citation>
    <scope>NUCLEOTIDE SEQUENCE [LARGE SCALE GENOMIC DNA]</scope>
    <source>
        <strain evidence="2 3">BCC 54312</strain>
    </source>
</reference>
<gene>
    <name evidence="2" type="ORF">L249_4076</name>
</gene>
<organism evidence="2 3">
    <name type="scientific">Ophiocordyceps polyrhachis-furcata BCC 54312</name>
    <dbReference type="NCBI Taxonomy" id="1330021"/>
    <lineage>
        <taxon>Eukaryota</taxon>
        <taxon>Fungi</taxon>
        <taxon>Dikarya</taxon>
        <taxon>Ascomycota</taxon>
        <taxon>Pezizomycotina</taxon>
        <taxon>Sordariomycetes</taxon>
        <taxon>Hypocreomycetidae</taxon>
        <taxon>Hypocreales</taxon>
        <taxon>Ophiocordycipitaceae</taxon>
        <taxon>Ophiocordyceps</taxon>
    </lineage>
</organism>
<name>A0A367L5P0_9HYPO</name>
<feature type="region of interest" description="Disordered" evidence="1">
    <location>
        <begin position="1"/>
        <end position="43"/>
    </location>
</feature>